<feature type="region of interest" description="Disordered" evidence="1">
    <location>
        <begin position="87"/>
        <end position="170"/>
    </location>
</feature>
<comment type="caution">
    <text evidence="2">The sequence shown here is derived from an EMBL/GenBank/DDBJ whole genome shotgun (WGS) entry which is preliminary data.</text>
</comment>
<sequence length="241" mass="26646">MSLLPIPIPPILLPSRQLSTRSFHAYLRLRLLLLRNLQIHSYPPLHERMSSLLFTTESLPCHPPPPVIVYAPPRSVHQYPLTYLLPPPTPSSHQYPRAPLPIDTTPPPPTLLPPRPAPSVRILDQGPHRPAAASSSSARRLPSSLHGHHQDRDRRPPPPLPSSRMTPPLVPISSVSLQDGALSALDGWWARQANVYTLSPAADVPLTLRSMGLARRPSTRAFRGPARSRSLQFYVSLLPAL</sequence>
<dbReference type="EMBL" id="JAWWNJ010000072">
    <property type="protein sequence ID" value="KAK7007169.1"/>
    <property type="molecule type" value="Genomic_DNA"/>
</dbReference>
<evidence type="ECO:0000313" key="3">
    <source>
        <dbReference type="Proteomes" id="UP001362999"/>
    </source>
</evidence>
<reference evidence="2 3" key="1">
    <citation type="journal article" date="2024" name="J Genomics">
        <title>Draft genome sequencing and assembly of Favolaschia claudopus CIRM-BRFM 2984 isolated from oak limbs.</title>
        <authorList>
            <person name="Navarro D."/>
            <person name="Drula E."/>
            <person name="Chaduli D."/>
            <person name="Cazenave R."/>
            <person name="Ahrendt S."/>
            <person name="Wang J."/>
            <person name="Lipzen A."/>
            <person name="Daum C."/>
            <person name="Barry K."/>
            <person name="Grigoriev I.V."/>
            <person name="Favel A."/>
            <person name="Rosso M.N."/>
            <person name="Martin F."/>
        </authorList>
    </citation>
    <scope>NUCLEOTIDE SEQUENCE [LARGE SCALE GENOMIC DNA]</scope>
    <source>
        <strain evidence="2 3">CIRM-BRFM 2984</strain>
    </source>
</reference>
<feature type="compositionally biased region" description="Pro residues" evidence="1">
    <location>
        <begin position="104"/>
        <end position="117"/>
    </location>
</feature>
<evidence type="ECO:0000313" key="2">
    <source>
        <dbReference type="EMBL" id="KAK7007169.1"/>
    </source>
</evidence>
<organism evidence="2 3">
    <name type="scientific">Favolaschia claudopus</name>
    <dbReference type="NCBI Taxonomy" id="2862362"/>
    <lineage>
        <taxon>Eukaryota</taxon>
        <taxon>Fungi</taxon>
        <taxon>Dikarya</taxon>
        <taxon>Basidiomycota</taxon>
        <taxon>Agaricomycotina</taxon>
        <taxon>Agaricomycetes</taxon>
        <taxon>Agaricomycetidae</taxon>
        <taxon>Agaricales</taxon>
        <taxon>Marasmiineae</taxon>
        <taxon>Mycenaceae</taxon>
        <taxon>Favolaschia</taxon>
    </lineage>
</organism>
<name>A0AAW0ADT7_9AGAR</name>
<protein>
    <submittedName>
        <fullName evidence="2">Uncharacterized protein</fullName>
    </submittedName>
</protein>
<accession>A0AAW0ADT7</accession>
<feature type="compositionally biased region" description="Low complexity" evidence="1">
    <location>
        <begin position="129"/>
        <end position="145"/>
    </location>
</feature>
<keyword evidence="3" id="KW-1185">Reference proteome</keyword>
<evidence type="ECO:0000256" key="1">
    <source>
        <dbReference type="SAM" id="MobiDB-lite"/>
    </source>
</evidence>
<dbReference type="Proteomes" id="UP001362999">
    <property type="component" value="Unassembled WGS sequence"/>
</dbReference>
<proteinExistence type="predicted"/>
<gene>
    <name evidence="2" type="ORF">R3P38DRAFT_3212835</name>
</gene>
<dbReference type="AlphaFoldDB" id="A0AAW0ADT7"/>